<evidence type="ECO:0000256" key="1">
    <source>
        <dbReference type="SAM" id="SignalP"/>
    </source>
</evidence>
<feature type="chain" id="PRO_5015663547" description="Embryo surrounding factor 1 brassicaceae domain-containing protein" evidence="1">
    <location>
        <begin position="19"/>
        <end position="93"/>
    </location>
</feature>
<sequence>MANQGLLLMLSLVLFACSTIPPAYVIVPQRLYNGCYQNHKALYELDLFCCIKDKLCWPSLQECMPNCPCKVNCGGNKKKNPEAPAHPSPVVRG</sequence>
<dbReference type="EMBL" id="CM008051">
    <property type="protein sequence ID" value="PVH36258.1"/>
    <property type="molecule type" value="Genomic_DNA"/>
</dbReference>
<evidence type="ECO:0000313" key="2">
    <source>
        <dbReference type="EMBL" id="PVH36258.1"/>
    </source>
</evidence>
<reference evidence="2" key="1">
    <citation type="submission" date="2018-04" db="EMBL/GenBank/DDBJ databases">
        <title>WGS assembly of Panicum hallii.</title>
        <authorList>
            <person name="Lovell J."/>
            <person name="Jenkins J."/>
            <person name="Lowry D."/>
            <person name="Mamidi S."/>
            <person name="Sreedasyam A."/>
            <person name="Weng X."/>
            <person name="Barry K."/>
            <person name="Bonette J."/>
            <person name="Campitelli B."/>
            <person name="Daum C."/>
            <person name="Gordon S."/>
            <person name="Gould B."/>
            <person name="Lipzen A."/>
            <person name="Macqueen A."/>
            <person name="Palacio-Mejia J."/>
            <person name="Plott C."/>
            <person name="Shakirov E."/>
            <person name="Shu S."/>
            <person name="Yoshinaga Y."/>
            <person name="Zane M."/>
            <person name="Rokhsar D."/>
            <person name="Grimwood J."/>
            <person name="Schmutz J."/>
            <person name="Juenger T."/>
        </authorList>
    </citation>
    <scope>NUCLEOTIDE SEQUENCE [LARGE SCALE GENOMIC DNA]</scope>
    <source>
        <strain evidence="2">FIL2</strain>
    </source>
</reference>
<dbReference type="PANTHER" id="PTHR48158:SF1">
    <property type="entry name" value="OS11G0453550 PROTEIN"/>
    <property type="match status" value="1"/>
</dbReference>
<dbReference type="PANTHER" id="PTHR48158">
    <property type="entry name" value="OS11G0453550 PROTEIN"/>
    <property type="match status" value="1"/>
</dbReference>
<proteinExistence type="predicted"/>
<organism evidence="2">
    <name type="scientific">Panicum hallii</name>
    <dbReference type="NCBI Taxonomy" id="206008"/>
    <lineage>
        <taxon>Eukaryota</taxon>
        <taxon>Viridiplantae</taxon>
        <taxon>Streptophyta</taxon>
        <taxon>Embryophyta</taxon>
        <taxon>Tracheophyta</taxon>
        <taxon>Spermatophyta</taxon>
        <taxon>Magnoliopsida</taxon>
        <taxon>Liliopsida</taxon>
        <taxon>Poales</taxon>
        <taxon>Poaceae</taxon>
        <taxon>PACMAD clade</taxon>
        <taxon>Panicoideae</taxon>
        <taxon>Panicodae</taxon>
        <taxon>Paniceae</taxon>
        <taxon>Panicinae</taxon>
        <taxon>Panicum</taxon>
        <taxon>Panicum sect. Panicum</taxon>
    </lineage>
</organism>
<dbReference type="AlphaFoldDB" id="A0A2T8IF36"/>
<accession>A0A2T8IF36</accession>
<protein>
    <recommendedName>
        <fullName evidence="3">Embryo surrounding factor 1 brassicaceae domain-containing protein</fullName>
    </recommendedName>
</protein>
<name>A0A2T8IF36_9POAL</name>
<dbReference type="Gramene" id="PVH36258">
    <property type="protein sequence ID" value="PVH36258"/>
    <property type="gene ID" value="PAHAL_6G033500"/>
</dbReference>
<evidence type="ECO:0008006" key="3">
    <source>
        <dbReference type="Google" id="ProtNLM"/>
    </source>
</evidence>
<gene>
    <name evidence="2" type="ORF">PAHAL_6G033500</name>
</gene>
<feature type="signal peptide" evidence="1">
    <location>
        <begin position="1"/>
        <end position="18"/>
    </location>
</feature>
<keyword evidence="1" id="KW-0732">Signal</keyword>
<dbReference type="Proteomes" id="UP000243499">
    <property type="component" value="Chromosome 6"/>
</dbReference>